<reference evidence="2 3" key="1">
    <citation type="journal article" date="2016" name="Mol. Biol. Evol.">
        <title>Comparative Genomics of Early-Diverging Mushroom-Forming Fungi Provides Insights into the Origins of Lignocellulose Decay Capabilities.</title>
        <authorList>
            <person name="Nagy L.G."/>
            <person name="Riley R."/>
            <person name="Tritt A."/>
            <person name="Adam C."/>
            <person name="Daum C."/>
            <person name="Floudas D."/>
            <person name="Sun H."/>
            <person name="Yadav J.S."/>
            <person name="Pangilinan J."/>
            <person name="Larsson K.H."/>
            <person name="Matsuura K."/>
            <person name="Barry K."/>
            <person name="Labutti K."/>
            <person name="Kuo R."/>
            <person name="Ohm R.A."/>
            <person name="Bhattacharya S.S."/>
            <person name="Shirouzu T."/>
            <person name="Yoshinaga Y."/>
            <person name="Martin F.M."/>
            <person name="Grigoriev I.V."/>
            <person name="Hibbett D.S."/>
        </authorList>
    </citation>
    <scope>NUCLEOTIDE SEQUENCE [LARGE SCALE GENOMIC DNA]</scope>
    <source>
        <strain evidence="2 3">CBS 109695</strain>
    </source>
</reference>
<feature type="compositionally biased region" description="Polar residues" evidence="1">
    <location>
        <begin position="71"/>
        <end position="80"/>
    </location>
</feature>
<dbReference type="AlphaFoldDB" id="A0A166D8T4"/>
<evidence type="ECO:0000313" key="3">
    <source>
        <dbReference type="Proteomes" id="UP000076532"/>
    </source>
</evidence>
<gene>
    <name evidence="2" type="ORF">FIBSPDRAFT_106447</name>
</gene>
<dbReference type="Proteomes" id="UP000076532">
    <property type="component" value="Unassembled WGS sequence"/>
</dbReference>
<sequence length="80" mass="8977">MLCFLRRPRKHSIGASKKTRYEVTKHLAGVLSFSRGRSQQLHCFFPTSFHSTMADDVPHYVPPGDPPYASVGSTSSRRAQ</sequence>
<feature type="region of interest" description="Disordered" evidence="1">
    <location>
        <begin position="60"/>
        <end position="80"/>
    </location>
</feature>
<keyword evidence="3" id="KW-1185">Reference proteome</keyword>
<evidence type="ECO:0000256" key="1">
    <source>
        <dbReference type="SAM" id="MobiDB-lite"/>
    </source>
</evidence>
<dbReference type="EMBL" id="KV417617">
    <property type="protein sequence ID" value="KZP14444.1"/>
    <property type="molecule type" value="Genomic_DNA"/>
</dbReference>
<evidence type="ECO:0000313" key="2">
    <source>
        <dbReference type="EMBL" id="KZP14444.1"/>
    </source>
</evidence>
<name>A0A166D8T4_9AGAM</name>
<organism evidence="2 3">
    <name type="scientific">Athelia psychrophila</name>
    <dbReference type="NCBI Taxonomy" id="1759441"/>
    <lineage>
        <taxon>Eukaryota</taxon>
        <taxon>Fungi</taxon>
        <taxon>Dikarya</taxon>
        <taxon>Basidiomycota</taxon>
        <taxon>Agaricomycotina</taxon>
        <taxon>Agaricomycetes</taxon>
        <taxon>Agaricomycetidae</taxon>
        <taxon>Atheliales</taxon>
        <taxon>Atheliaceae</taxon>
        <taxon>Athelia</taxon>
    </lineage>
</organism>
<protein>
    <submittedName>
        <fullName evidence="2">Uncharacterized protein</fullName>
    </submittedName>
</protein>
<proteinExistence type="predicted"/>
<accession>A0A166D8T4</accession>